<dbReference type="EMBL" id="CP071794">
    <property type="protein sequence ID" value="QTD55957.1"/>
    <property type="molecule type" value="Genomic_DNA"/>
</dbReference>
<dbReference type="PIRSF" id="PIRSF031679">
    <property type="entry name" value="Mtase_Alr7345_prd"/>
    <property type="match status" value="1"/>
</dbReference>
<organism evidence="2 3">
    <name type="scientific">Parasphingorhabdus cellanae</name>
    <dbReference type="NCBI Taxonomy" id="2806553"/>
    <lineage>
        <taxon>Bacteria</taxon>
        <taxon>Pseudomonadati</taxon>
        <taxon>Pseudomonadota</taxon>
        <taxon>Alphaproteobacteria</taxon>
        <taxon>Sphingomonadales</taxon>
        <taxon>Sphingomonadaceae</taxon>
        <taxon>Parasphingorhabdus</taxon>
    </lineage>
</organism>
<feature type="chain" id="PRO_5047034690" evidence="1">
    <location>
        <begin position="19"/>
        <end position="291"/>
    </location>
</feature>
<dbReference type="InterPro" id="IPR029063">
    <property type="entry name" value="SAM-dependent_MTases_sf"/>
</dbReference>
<dbReference type="RefSeq" id="WP_207987781.1">
    <property type="nucleotide sequence ID" value="NZ_CP071794.1"/>
</dbReference>
<evidence type="ECO:0000256" key="1">
    <source>
        <dbReference type="SAM" id="SignalP"/>
    </source>
</evidence>
<evidence type="ECO:0000313" key="3">
    <source>
        <dbReference type="Proteomes" id="UP000663923"/>
    </source>
</evidence>
<keyword evidence="1" id="KW-0732">Signal</keyword>
<evidence type="ECO:0000313" key="2">
    <source>
        <dbReference type="EMBL" id="QTD55957.1"/>
    </source>
</evidence>
<reference evidence="2 3" key="1">
    <citation type="submission" date="2021-03" db="EMBL/GenBank/DDBJ databases">
        <title>Complete genome of Parasphingorhabdus_sp.JHSY0214.</title>
        <authorList>
            <person name="Yoo J.H."/>
            <person name="Bae J.W."/>
        </authorList>
    </citation>
    <scope>NUCLEOTIDE SEQUENCE [LARGE SCALE GENOMIC DNA]</scope>
    <source>
        <strain evidence="2 3">JHSY0214</strain>
    </source>
</reference>
<keyword evidence="2" id="KW-0808">Transferase</keyword>
<feature type="signal peptide" evidence="1">
    <location>
        <begin position="1"/>
        <end position="18"/>
    </location>
</feature>
<dbReference type="Proteomes" id="UP000663923">
    <property type="component" value="Chromosome"/>
</dbReference>
<dbReference type="InterPro" id="IPR016980">
    <property type="entry name" value="S-AdoMet-dep_MeTrfase_Alr7345"/>
</dbReference>
<keyword evidence="3" id="KW-1185">Reference proteome</keyword>
<name>A0ABX7T5B7_9SPHN</name>
<sequence>MKKTLIIMGGLTALAVTAATPVAAKHHAKDGAHSESNLRMIITNERRAEDSVRDKYRHPAETISFFGIEPNHTVVEYVPGGGWYSRILAPYVADKGKFIGLTFAPDPLPFGDEAKERIRNFPTKFPNDVAEWTGMPATKFAAYTTDKVPEEVNGTADFVVIPRMMHNLMRWNLADSEIKVMRNMLKDGGMVGIIQHRAKDGTPFSYADGNKGYLRTDTVVKFMEAHGFELVNQAEINANPKDTADYPKGVWTLPPRYAEGDVEKAKYTAIGESDRMTLLFKKRRDHLLSHG</sequence>
<protein>
    <submittedName>
        <fullName evidence="2">Class I SAM-dependent methyltransferase</fullName>
    </submittedName>
</protein>
<dbReference type="Gene3D" id="3.40.50.150">
    <property type="entry name" value="Vaccinia Virus protein VP39"/>
    <property type="match status" value="1"/>
</dbReference>
<dbReference type="GO" id="GO:0032259">
    <property type="term" value="P:methylation"/>
    <property type="evidence" value="ECO:0007669"/>
    <property type="project" value="UniProtKB-KW"/>
</dbReference>
<keyword evidence="2" id="KW-0489">Methyltransferase</keyword>
<accession>A0ABX7T5B7</accession>
<dbReference type="SUPFAM" id="SSF53335">
    <property type="entry name" value="S-adenosyl-L-methionine-dependent methyltransferases"/>
    <property type="match status" value="1"/>
</dbReference>
<gene>
    <name evidence="2" type="ORF">J4G78_17550</name>
</gene>
<dbReference type="GO" id="GO:0008168">
    <property type="term" value="F:methyltransferase activity"/>
    <property type="evidence" value="ECO:0007669"/>
    <property type="project" value="UniProtKB-KW"/>
</dbReference>
<proteinExistence type="predicted"/>